<gene>
    <name evidence="1" type="ORF">LCGC14_1154330</name>
</gene>
<reference evidence="1" key="1">
    <citation type="journal article" date="2015" name="Nature">
        <title>Complex archaea that bridge the gap between prokaryotes and eukaryotes.</title>
        <authorList>
            <person name="Spang A."/>
            <person name="Saw J.H."/>
            <person name="Jorgensen S.L."/>
            <person name="Zaremba-Niedzwiedzka K."/>
            <person name="Martijn J."/>
            <person name="Lind A.E."/>
            <person name="van Eijk R."/>
            <person name="Schleper C."/>
            <person name="Guy L."/>
            <person name="Ettema T.J."/>
        </authorList>
    </citation>
    <scope>NUCLEOTIDE SEQUENCE</scope>
</reference>
<accession>A0A0F9MHQ0</accession>
<evidence type="ECO:0000313" key="1">
    <source>
        <dbReference type="EMBL" id="KKM98781.1"/>
    </source>
</evidence>
<dbReference type="AlphaFoldDB" id="A0A0F9MHQ0"/>
<protein>
    <submittedName>
        <fullName evidence="1">Uncharacterized protein</fullName>
    </submittedName>
</protein>
<proteinExistence type="predicted"/>
<sequence length="41" mass="4356">MKSAGTLLAIILISVCGWAVLVAGDQAVTLARGPPIHYRRH</sequence>
<feature type="non-terminal residue" evidence="1">
    <location>
        <position position="41"/>
    </location>
</feature>
<organism evidence="1">
    <name type="scientific">marine sediment metagenome</name>
    <dbReference type="NCBI Taxonomy" id="412755"/>
    <lineage>
        <taxon>unclassified sequences</taxon>
        <taxon>metagenomes</taxon>
        <taxon>ecological metagenomes</taxon>
    </lineage>
</organism>
<comment type="caution">
    <text evidence="1">The sequence shown here is derived from an EMBL/GenBank/DDBJ whole genome shotgun (WGS) entry which is preliminary data.</text>
</comment>
<dbReference type="EMBL" id="LAZR01005578">
    <property type="protein sequence ID" value="KKM98781.1"/>
    <property type="molecule type" value="Genomic_DNA"/>
</dbReference>
<name>A0A0F9MHQ0_9ZZZZ</name>